<feature type="transmembrane region" description="Helical" evidence="1">
    <location>
        <begin position="100"/>
        <end position="120"/>
    </location>
</feature>
<evidence type="ECO:0000256" key="1">
    <source>
        <dbReference type="SAM" id="Phobius"/>
    </source>
</evidence>
<dbReference type="AlphaFoldDB" id="A0A6J6Y6T5"/>
<feature type="transmembrane region" description="Helical" evidence="1">
    <location>
        <begin position="53"/>
        <end position="73"/>
    </location>
</feature>
<keyword evidence="1" id="KW-0472">Membrane</keyword>
<accession>A0A6J6Y6T5</accession>
<proteinExistence type="predicted"/>
<feature type="transmembrane region" description="Helical" evidence="1">
    <location>
        <begin position="146"/>
        <end position="164"/>
    </location>
</feature>
<gene>
    <name evidence="2" type="ORF">UFOPK2992_01250</name>
</gene>
<keyword evidence="1" id="KW-0812">Transmembrane</keyword>
<feature type="transmembrane region" description="Helical" evidence="1">
    <location>
        <begin position="184"/>
        <end position="201"/>
    </location>
</feature>
<dbReference type="EMBL" id="CAFAAI010000222">
    <property type="protein sequence ID" value="CAB4805311.1"/>
    <property type="molecule type" value="Genomic_DNA"/>
</dbReference>
<sequence length="211" mass="22591">MFGEGYNTGWGASIAGASLGTQQVVDGGFNGWFLPPSSAAQTVNLVWAGQNSVNLGLLLSGLGIALCLALIVFDRRRTIAPDVFEPRFTVLWNHRSPEPLLGLIRPSIVTISIATVAGALVIAPKWGLLCGFIAFVCCVPLRRPRLVGPAAVAVAMYIAAVMVHRVRTYHPFPNGGWPGVFEDMNRPALVVIVLLLASISTRRSSLDDDSR</sequence>
<protein>
    <submittedName>
        <fullName evidence="2">Unannotated protein</fullName>
    </submittedName>
</protein>
<evidence type="ECO:0000313" key="2">
    <source>
        <dbReference type="EMBL" id="CAB4805311.1"/>
    </source>
</evidence>
<reference evidence="2" key="1">
    <citation type="submission" date="2020-05" db="EMBL/GenBank/DDBJ databases">
        <authorList>
            <person name="Chiriac C."/>
            <person name="Salcher M."/>
            <person name="Ghai R."/>
            <person name="Kavagutti S V."/>
        </authorList>
    </citation>
    <scope>NUCLEOTIDE SEQUENCE</scope>
</reference>
<name>A0A6J6Y6T5_9ZZZZ</name>
<keyword evidence="1" id="KW-1133">Transmembrane helix</keyword>
<organism evidence="2">
    <name type="scientific">freshwater metagenome</name>
    <dbReference type="NCBI Taxonomy" id="449393"/>
    <lineage>
        <taxon>unclassified sequences</taxon>
        <taxon>metagenomes</taxon>
        <taxon>ecological metagenomes</taxon>
    </lineage>
</organism>